<dbReference type="EMBL" id="MJBS01000085">
    <property type="protein sequence ID" value="OHE95294.1"/>
    <property type="molecule type" value="Genomic_DNA"/>
</dbReference>
<feature type="compositionally biased region" description="Polar residues" evidence="2">
    <location>
        <begin position="46"/>
        <end position="70"/>
    </location>
</feature>
<dbReference type="GO" id="GO:0006302">
    <property type="term" value="P:double-strand break repair"/>
    <property type="evidence" value="ECO:0007669"/>
    <property type="project" value="TreeGrafter"/>
</dbReference>
<evidence type="ECO:0000313" key="4">
    <source>
        <dbReference type="Proteomes" id="UP000176998"/>
    </source>
</evidence>
<sequence length="1512" mass="170094">MAEEDKSAPTTPKGDDHNNGGDSGDKVTTPSHSSTHISSAAGRKTPQATVDKSSAPQKLSPRSDSKQQAIQSQVHGQSQSSQERQQLSDKQNVEPGGTDPSCQMTTKPRLLSDALASLQSALDEDLVPPSLENITATSTNGNRQRRKPLAAIVLSNDSDIMSPLQLTSSAPRPQIRPVIATITASRDSEGESGSVVEGCIEKGAAVDREVREVGTDAAAAGPARLQRTPDTNAAPLQASRRPLPPSPTEKALESQSEDASFGRSPSTPPSRFSLLTTGLSHEDARSKTDDGEGENNYPLLSSPVLKEAEPLASGFSPRTPRPPSARPLTPRRRLAARERAKRGMDRQPNSEVMEEGPPYPENPMVIPVSNRGRPEPSQEDTPTGEIHARDRGVSLVSPVILTPKPTRPGDIPEVLRSHQLVSSSTPSQKSQRQHSSRHSSEDTVVPPLPPVHQTQRCRPNQQLPAALGAYNTEPVREGPGFNLRRIWAPAPGEPTRTHIFIRPQPLPGGDEERTMIIKTWNEIFATMPPEFQSMLSSRLRYPSYTRDVAARFRKEEFEKATGEGLSSDDYYALFDLETSNDGMISALLEWMQGRTWVKVQYVNRIIHQLCRLMYTSAQEEARLRLTYRQGMDSLIEKLDEVEVKCAAERMLRAWERLDESMRGQHNFIRQTLTRNGDHWGHIPGVVVMSGCSRDVKHWEKLLATSRALALSHHRIEETIKDRIDDNGEVHKEDLGQLQEILRDMEKNSREVNEYLSARGQGDQVQRMFQIENKDLVDSLRVFNDQIKRDDDERRSAVMGFTRIATHQLEMRQRYAQSIDNGVENLSEPTIPALFQSSERVDNHELPPLSSEMGFSASQTEISMYDISSASAAFEITAKHETPPPFARDGGRIVLTPGGRRVVEFRGTVVPRQPSPTFTDPFAKTWTKVDLSATRPECPRCPTLEREINSKLLEIKDYCRILKCRLEEKLKLENALEAMTYRDIKRAMEAIHAYKQLLERPDVPESLRYTVEMLGMHSKRASDQTGLLERSLQLGQDGESTEKILAELKMTIRTVKRLANANLELKSQMTLYLEQAYPKAGDQSNSDKETTQESAQQNCLIKSLQRQVEELSEQTKHDMEQQATEKLTLSRAVERRMKEESDRLRAQVQSFQNKVEKMEAEAQERDLNAEQTMSDRLRELHKERETQETELRNLEIQNIALEEQRQKAAEKLATLERAKRESQDELEKLARQTRDLQIKLQAKSEAVKWTSYMTVPRAVDDDASSDPQQSDRVSQLRTELMSALSKARSESYHIFGDRKMRKHLPDYMQSVLWPDIKEKDGTNAGVCHFWRLAAFVRKRKEAIAALEHGDLQSFQRASDLLERLHAWDIDLGPWQTDAQTAEVWRSINLLRSYANLELGKIEGLDAVSPDRREAARELFDQAVASGDAAETKKPWSSLQNCLEEQLQGDADDASACDCKFKPRLCPKHQASGGLMFHNFMEADGSRQAEIELTQEASEVLQRFGQMFKVSSPL</sequence>
<protein>
    <submittedName>
        <fullName evidence="3">Uncharacterized protein</fullName>
    </submittedName>
</protein>
<feature type="compositionally biased region" description="Basic and acidic residues" evidence="2">
    <location>
        <begin position="335"/>
        <end position="345"/>
    </location>
</feature>
<keyword evidence="1" id="KW-0175">Coiled coil</keyword>
<dbReference type="GO" id="GO:0000794">
    <property type="term" value="C:condensed nuclear chromosome"/>
    <property type="evidence" value="ECO:0007669"/>
    <property type="project" value="TreeGrafter"/>
</dbReference>
<feature type="coiled-coil region" evidence="1">
    <location>
        <begin position="1093"/>
        <end position="1245"/>
    </location>
</feature>
<dbReference type="Proteomes" id="UP000176998">
    <property type="component" value="Unassembled WGS sequence"/>
</dbReference>
<dbReference type="GO" id="GO:0070192">
    <property type="term" value="P:chromosome organization involved in meiotic cell cycle"/>
    <property type="evidence" value="ECO:0007669"/>
    <property type="project" value="TreeGrafter"/>
</dbReference>
<dbReference type="RefSeq" id="XP_022472456.1">
    <property type="nucleotide sequence ID" value="XM_022621068.1"/>
</dbReference>
<feature type="compositionally biased region" description="Basic and acidic residues" evidence="2">
    <location>
        <begin position="280"/>
        <end position="290"/>
    </location>
</feature>
<evidence type="ECO:0000313" key="3">
    <source>
        <dbReference type="EMBL" id="OHE95294.1"/>
    </source>
</evidence>
<dbReference type="GO" id="GO:0043047">
    <property type="term" value="F:single-stranded telomeric DNA binding"/>
    <property type="evidence" value="ECO:0007669"/>
    <property type="project" value="TreeGrafter"/>
</dbReference>
<feature type="region of interest" description="Disordered" evidence="2">
    <location>
        <begin position="419"/>
        <end position="457"/>
    </location>
</feature>
<feature type="compositionally biased region" description="Low complexity" evidence="2">
    <location>
        <begin position="28"/>
        <end position="39"/>
    </location>
</feature>
<dbReference type="PANTHER" id="PTHR18867:SF12">
    <property type="entry name" value="DNA REPAIR PROTEIN RAD50"/>
    <property type="match status" value="1"/>
</dbReference>
<evidence type="ECO:0000256" key="2">
    <source>
        <dbReference type="SAM" id="MobiDB-lite"/>
    </source>
</evidence>
<dbReference type="GO" id="GO:0007004">
    <property type="term" value="P:telomere maintenance via telomerase"/>
    <property type="evidence" value="ECO:0007669"/>
    <property type="project" value="TreeGrafter"/>
</dbReference>
<feature type="region of interest" description="Disordered" evidence="2">
    <location>
        <begin position="215"/>
        <end position="393"/>
    </location>
</feature>
<feature type="compositionally biased region" description="Low complexity" evidence="2">
    <location>
        <begin position="71"/>
        <end position="85"/>
    </location>
</feature>
<dbReference type="GO" id="GO:0003691">
    <property type="term" value="F:double-stranded telomeric DNA binding"/>
    <property type="evidence" value="ECO:0007669"/>
    <property type="project" value="TreeGrafter"/>
</dbReference>
<dbReference type="GO" id="GO:0000722">
    <property type="term" value="P:telomere maintenance via recombination"/>
    <property type="evidence" value="ECO:0007669"/>
    <property type="project" value="TreeGrafter"/>
</dbReference>
<reference evidence="3 4" key="1">
    <citation type="submission" date="2016-09" db="EMBL/GenBank/DDBJ databases">
        <authorList>
            <person name="Capua I."/>
            <person name="De Benedictis P."/>
            <person name="Joannis T."/>
            <person name="Lombin L.H."/>
            <person name="Cattoli G."/>
        </authorList>
    </citation>
    <scope>NUCLEOTIDE SEQUENCE [LARGE SCALE GENOMIC DNA]</scope>
    <source>
        <strain evidence="3 4">IMI 309357</strain>
    </source>
</reference>
<proteinExistence type="predicted"/>
<keyword evidence="4" id="KW-1185">Reference proteome</keyword>
<dbReference type="OrthoDB" id="4840568at2759"/>
<dbReference type="GO" id="GO:0051880">
    <property type="term" value="F:G-quadruplex DNA binding"/>
    <property type="evidence" value="ECO:0007669"/>
    <property type="project" value="TreeGrafter"/>
</dbReference>
<organism evidence="3 4">
    <name type="scientific">Colletotrichum orchidophilum</name>
    <dbReference type="NCBI Taxonomy" id="1209926"/>
    <lineage>
        <taxon>Eukaryota</taxon>
        <taxon>Fungi</taxon>
        <taxon>Dikarya</taxon>
        <taxon>Ascomycota</taxon>
        <taxon>Pezizomycotina</taxon>
        <taxon>Sordariomycetes</taxon>
        <taxon>Hypocreomycetidae</taxon>
        <taxon>Glomerellales</taxon>
        <taxon>Glomerellaceae</taxon>
        <taxon>Colletotrichum</taxon>
    </lineage>
</organism>
<accession>A0A1G4B1M1</accession>
<dbReference type="GeneID" id="34562578"/>
<evidence type="ECO:0000256" key="1">
    <source>
        <dbReference type="SAM" id="Coils"/>
    </source>
</evidence>
<comment type="caution">
    <text evidence="3">The sequence shown here is derived from an EMBL/GenBank/DDBJ whole genome shotgun (WGS) entry which is preliminary data.</text>
</comment>
<name>A0A1G4B1M1_9PEZI</name>
<dbReference type="PANTHER" id="PTHR18867">
    <property type="entry name" value="RAD50"/>
    <property type="match status" value="1"/>
</dbReference>
<dbReference type="GO" id="GO:0030870">
    <property type="term" value="C:Mre11 complex"/>
    <property type="evidence" value="ECO:0007669"/>
    <property type="project" value="TreeGrafter"/>
</dbReference>
<feature type="compositionally biased region" description="Polar residues" evidence="2">
    <location>
        <begin position="253"/>
        <end position="279"/>
    </location>
</feature>
<gene>
    <name evidence="3" type="ORF">CORC01_09439</name>
</gene>
<feature type="region of interest" description="Disordered" evidence="2">
    <location>
        <begin position="1"/>
        <end position="110"/>
    </location>
</feature>
<feature type="compositionally biased region" description="Basic and acidic residues" evidence="2">
    <location>
        <begin position="1"/>
        <end position="25"/>
    </location>
</feature>